<protein>
    <submittedName>
        <fullName evidence="2">Uncharacterized protein</fullName>
    </submittedName>
</protein>
<keyword evidence="3" id="KW-1185">Reference proteome</keyword>
<name>A0A8T1LWH2_CLOSI</name>
<evidence type="ECO:0000256" key="1">
    <source>
        <dbReference type="SAM" id="Phobius"/>
    </source>
</evidence>
<dbReference type="EMBL" id="NIRI02000077">
    <property type="protein sequence ID" value="KAG5441032.1"/>
    <property type="molecule type" value="Genomic_DNA"/>
</dbReference>
<dbReference type="OrthoDB" id="6279195at2759"/>
<evidence type="ECO:0000313" key="3">
    <source>
        <dbReference type="Proteomes" id="UP000286415"/>
    </source>
</evidence>
<gene>
    <name evidence="2" type="ORF">CSKR_202067</name>
</gene>
<dbReference type="Proteomes" id="UP000286415">
    <property type="component" value="Unassembled WGS sequence"/>
</dbReference>
<keyword evidence="1" id="KW-1133">Transmembrane helix</keyword>
<keyword evidence="1" id="KW-0812">Transmembrane</keyword>
<evidence type="ECO:0000313" key="2">
    <source>
        <dbReference type="EMBL" id="KAG5441032.1"/>
    </source>
</evidence>
<sequence>MSVDIDSAENLRRRKMQKADDVRTHAMASQYGDQARTGMALCCGQTAELMRRMVLVHFLRGPTGIAALCLSVLLIVGSAFWPTVGLLVITSREASLIGEKSIEPSCVPVSLKNWLVGYEGQQDDPTLVDLSQRLWAYLGELQKDSNPRHWCGTLHNCSKRVFDETNPTRSSLLYPLNTHYIFLVRRVYGNIHGYHSYAPYQAFFSPGGLSVMAT</sequence>
<comment type="caution">
    <text evidence="2">The sequence shown here is derived from an EMBL/GenBank/DDBJ whole genome shotgun (WGS) entry which is preliminary data.</text>
</comment>
<proteinExistence type="predicted"/>
<dbReference type="AlphaFoldDB" id="A0A8T1LWH2"/>
<accession>A0A8T1LWH2</accession>
<reference evidence="2 3" key="1">
    <citation type="journal article" date="2018" name="Biotechnol. Adv.">
        <title>Improved genomic resources and new bioinformatic workflow for the carcinogenic parasite Clonorchis sinensis: Biotechnological implications.</title>
        <authorList>
            <person name="Wang D."/>
            <person name="Korhonen P.K."/>
            <person name="Gasser R.B."/>
            <person name="Young N.D."/>
        </authorList>
    </citation>
    <scope>NUCLEOTIDE SEQUENCE [LARGE SCALE GENOMIC DNA]</scope>
    <source>
        <strain evidence="2">Cs-k2</strain>
    </source>
</reference>
<reference evidence="2 3" key="2">
    <citation type="journal article" date="2021" name="Genomics">
        <title>High-quality reference genome for Clonorchis sinensis.</title>
        <authorList>
            <person name="Young N.D."/>
            <person name="Stroehlein A.J."/>
            <person name="Kinkar L."/>
            <person name="Wang T."/>
            <person name="Sohn W.M."/>
            <person name="Chang B.C.H."/>
            <person name="Kaur P."/>
            <person name="Weisz D."/>
            <person name="Dudchenko O."/>
            <person name="Aiden E.L."/>
            <person name="Korhonen P.K."/>
            <person name="Gasser R.B."/>
        </authorList>
    </citation>
    <scope>NUCLEOTIDE SEQUENCE [LARGE SCALE GENOMIC DNA]</scope>
    <source>
        <strain evidence="2">Cs-k2</strain>
    </source>
</reference>
<keyword evidence="1" id="KW-0472">Membrane</keyword>
<organism evidence="2 3">
    <name type="scientific">Clonorchis sinensis</name>
    <name type="common">Chinese liver fluke</name>
    <dbReference type="NCBI Taxonomy" id="79923"/>
    <lineage>
        <taxon>Eukaryota</taxon>
        <taxon>Metazoa</taxon>
        <taxon>Spiralia</taxon>
        <taxon>Lophotrochozoa</taxon>
        <taxon>Platyhelminthes</taxon>
        <taxon>Trematoda</taxon>
        <taxon>Digenea</taxon>
        <taxon>Opisthorchiida</taxon>
        <taxon>Opisthorchiata</taxon>
        <taxon>Opisthorchiidae</taxon>
        <taxon>Clonorchis</taxon>
    </lineage>
</organism>
<feature type="transmembrane region" description="Helical" evidence="1">
    <location>
        <begin position="65"/>
        <end position="89"/>
    </location>
</feature>